<dbReference type="EMBL" id="CP015772">
    <property type="protein sequence ID" value="ANH80905.1"/>
    <property type="molecule type" value="Genomic_DNA"/>
</dbReference>
<dbReference type="PANTHER" id="PTHR33055:SF13">
    <property type="entry name" value="TRANSPOSASE"/>
    <property type="match status" value="1"/>
</dbReference>
<dbReference type="GO" id="GO:0006313">
    <property type="term" value="P:DNA transposition"/>
    <property type="evidence" value="ECO:0007669"/>
    <property type="project" value="InterPro"/>
</dbReference>
<protein>
    <submittedName>
        <fullName evidence="3">Uncharacterized protein</fullName>
    </submittedName>
</protein>
<dbReference type="OrthoDB" id="9815354at2"/>
<dbReference type="InterPro" id="IPR047650">
    <property type="entry name" value="Transpos_IS110"/>
</dbReference>
<evidence type="ECO:0000313" key="5">
    <source>
        <dbReference type="EMBL" id="ANH83326.1"/>
    </source>
</evidence>
<dbReference type="AlphaFoldDB" id="A0A1A9I0Q5"/>
<dbReference type="Pfam" id="PF02371">
    <property type="entry name" value="Transposase_20"/>
    <property type="match status" value="1"/>
</dbReference>
<dbReference type="GO" id="GO:0003677">
    <property type="term" value="F:DNA binding"/>
    <property type="evidence" value="ECO:0007669"/>
    <property type="project" value="InterPro"/>
</dbReference>
<keyword evidence="6" id="KW-1185">Reference proteome</keyword>
<feature type="domain" description="Transposase IS116/IS110/IS902 C-terminal" evidence="2">
    <location>
        <begin position="289"/>
        <end position="358"/>
    </location>
</feature>
<evidence type="ECO:0000313" key="4">
    <source>
        <dbReference type="EMBL" id="ANH82463.1"/>
    </source>
</evidence>
<dbReference type="KEGG" id="nia:A8C56_07850"/>
<dbReference type="NCBIfam" id="NF033542">
    <property type="entry name" value="transpos_IS110"/>
    <property type="match status" value="1"/>
</dbReference>
<evidence type="ECO:0000259" key="1">
    <source>
        <dbReference type="Pfam" id="PF01548"/>
    </source>
</evidence>
<gene>
    <name evidence="3" type="ORF">A8C56_07850</name>
    <name evidence="4" type="ORF">A8C56_17140</name>
    <name evidence="5" type="ORF">A8C56_22165</name>
</gene>
<organism evidence="3 6">
    <name type="scientific">Niabella ginsenosidivorans</name>
    <dbReference type="NCBI Taxonomy" id="1176587"/>
    <lineage>
        <taxon>Bacteria</taxon>
        <taxon>Pseudomonadati</taxon>
        <taxon>Bacteroidota</taxon>
        <taxon>Chitinophagia</taxon>
        <taxon>Chitinophagales</taxon>
        <taxon>Chitinophagaceae</taxon>
        <taxon>Niabella</taxon>
    </lineage>
</organism>
<dbReference type="Pfam" id="PF01548">
    <property type="entry name" value="DEDD_Tnp_IS110"/>
    <property type="match status" value="1"/>
</dbReference>
<feature type="domain" description="Transposase IS110-like N-terminal" evidence="1">
    <location>
        <begin position="17"/>
        <end position="155"/>
    </location>
</feature>
<dbReference type="InterPro" id="IPR002525">
    <property type="entry name" value="Transp_IS110-like_N"/>
</dbReference>
<dbReference type="KEGG" id="nia:A8C56_17140"/>
<dbReference type="KEGG" id="nia:A8C56_22165"/>
<evidence type="ECO:0000313" key="6">
    <source>
        <dbReference type="Proteomes" id="UP000077667"/>
    </source>
</evidence>
<dbReference type="EMBL" id="CP015772">
    <property type="protein sequence ID" value="ANH82463.1"/>
    <property type="molecule type" value="Genomic_DNA"/>
</dbReference>
<evidence type="ECO:0000313" key="3">
    <source>
        <dbReference type="EMBL" id="ANH80905.1"/>
    </source>
</evidence>
<dbReference type="RefSeq" id="WP_067754200.1">
    <property type="nucleotide sequence ID" value="NZ_CP015772.1"/>
</dbReference>
<reference evidence="3 6" key="1">
    <citation type="submission" date="2016-05" db="EMBL/GenBank/DDBJ databases">
        <title>Niabella ginsenosidivorans BS26 whole genome sequencing.</title>
        <authorList>
            <person name="Im W.T."/>
            <person name="Siddiqi M.Z."/>
        </authorList>
    </citation>
    <scope>NUCLEOTIDE SEQUENCE [LARGE SCALE GENOMIC DNA]</scope>
    <source>
        <strain evidence="3 6">BS26</strain>
    </source>
</reference>
<evidence type="ECO:0000259" key="2">
    <source>
        <dbReference type="Pfam" id="PF02371"/>
    </source>
</evidence>
<dbReference type="InterPro" id="IPR003346">
    <property type="entry name" value="Transposase_20"/>
</dbReference>
<dbReference type="EMBL" id="CP015772">
    <property type="protein sequence ID" value="ANH83326.1"/>
    <property type="molecule type" value="Genomic_DNA"/>
</dbReference>
<proteinExistence type="predicted"/>
<name>A0A1A9I0Q5_9BACT</name>
<dbReference type="PANTHER" id="PTHR33055">
    <property type="entry name" value="TRANSPOSASE FOR INSERTION SEQUENCE ELEMENT IS1111A"/>
    <property type="match status" value="1"/>
</dbReference>
<sequence length="437" mass="49669">MSKVIEFEQQNPDAAAIDIGSKKIFVSTDGVTVKSYDTFTTGYRQCIEALLQQKIKRVCMEATGIYWIALHQMLEEAGMEVCLVNPKEVKQVKGRKTDVKDACWMQKMFSAGLVRQSYIPSGKLKELRMMIREREDLISMGSTYVNKMQKALELMNIKLTEVICQINGTSGIRMIEAILNGERNKEKLLSLCHVSIREKKAQQVINALEGHYNESWLFLLEQSLNLWKVHQQQLLLIDKHIEGLLCNLEHGKQFITSEHKAKPIRHHKPMITGLHQKLLNIYGADANCIPGITDYTLLKLLGEVGADMSRFPTAKHFVSWCGLCPGHNQSGLKSRKSKMNNHSNAGQTFREIAQALLNSKYVAIGAFIRKLKSRKNARIAIKAGARKIAEAFYNLLTKGTQYVEQGIAKYEQQLKQREQNYLQKLALKHGLKIIEIQ</sequence>
<accession>A0A1A9I0Q5</accession>
<dbReference type="Proteomes" id="UP000077667">
    <property type="component" value="Chromosome"/>
</dbReference>
<dbReference type="GO" id="GO:0004803">
    <property type="term" value="F:transposase activity"/>
    <property type="evidence" value="ECO:0007669"/>
    <property type="project" value="InterPro"/>
</dbReference>